<dbReference type="InterPro" id="IPR027417">
    <property type="entry name" value="P-loop_NTPase"/>
</dbReference>
<keyword evidence="6 10" id="KW-0547">Nucleotide-binding</keyword>
<evidence type="ECO:0000256" key="1">
    <source>
        <dbReference type="ARBA" id="ARBA00001946"/>
    </source>
</evidence>
<protein>
    <recommendedName>
        <fullName evidence="10">tRNA dimethylallyltransferase</fullName>
        <ecNumber evidence="10">2.5.1.75</ecNumber>
    </recommendedName>
    <alternativeName>
        <fullName evidence="10">Dimethylallyl diphosphate:tRNA dimethylallyltransferase</fullName>
        <shortName evidence="10">DMAPP:tRNA dimethylallyltransferase</shortName>
        <shortName evidence="10">DMATase</shortName>
    </alternativeName>
    <alternativeName>
        <fullName evidence="10">Isopentenyl-diphosphate:tRNA isopentenyltransferase</fullName>
        <shortName evidence="10">IPP transferase</shortName>
        <shortName evidence="10">IPPT</shortName>
        <shortName evidence="10">IPTase</shortName>
    </alternativeName>
</protein>
<accession>A0A1G6RUV5</accession>
<evidence type="ECO:0000256" key="13">
    <source>
        <dbReference type="RuleBase" id="RU003785"/>
    </source>
</evidence>
<dbReference type="OrthoDB" id="9776390at2"/>
<evidence type="ECO:0000256" key="7">
    <source>
        <dbReference type="ARBA" id="ARBA00022840"/>
    </source>
</evidence>
<dbReference type="Gene3D" id="3.40.50.300">
    <property type="entry name" value="P-loop containing nucleotide triphosphate hydrolases"/>
    <property type="match status" value="1"/>
</dbReference>
<keyword evidence="4 10" id="KW-0808">Transferase</keyword>
<gene>
    <name evidence="10" type="primary">miaA</name>
    <name evidence="14" type="ORF">SAMN04489866_101123</name>
</gene>
<dbReference type="HAMAP" id="MF_00185">
    <property type="entry name" value="IPP_trans"/>
    <property type="match status" value="1"/>
</dbReference>
<proteinExistence type="inferred from homology"/>
<evidence type="ECO:0000256" key="2">
    <source>
        <dbReference type="ARBA" id="ARBA00003213"/>
    </source>
</evidence>
<dbReference type="AlphaFoldDB" id="A0A1G6RUV5"/>
<evidence type="ECO:0000256" key="8">
    <source>
        <dbReference type="ARBA" id="ARBA00022842"/>
    </source>
</evidence>
<evidence type="ECO:0000256" key="5">
    <source>
        <dbReference type="ARBA" id="ARBA00022694"/>
    </source>
</evidence>
<evidence type="ECO:0000313" key="15">
    <source>
        <dbReference type="Proteomes" id="UP000198995"/>
    </source>
</evidence>
<name>A0A1G6RUV5_PEPNI</name>
<dbReference type="InterPro" id="IPR039657">
    <property type="entry name" value="Dimethylallyltransferase"/>
</dbReference>
<feature type="binding site" evidence="10">
    <location>
        <begin position="9"/>
        <end position="16"/>
    </location>
    <ligand>
        <name>ATP</name>
        <dbReference type="ChEBI" id="CHEBI:30616"/>
    </ligand>
</feature>
<evidence type="ECO:0000256" key="11">
    <source>
        <dbReference type="RuleBase" id="RU003783"/>
    </source>
</evidence>
<evidence type="ECO:0000313" key="14">
    <source>
        <dbReference type="EMBL" id="SDD08174.1"/>
    </source>
</evidence>
<reference evidence="14 15" key="1">
    <citation type="submission" date="2016-10" db="EMBL/GenBank/DDBJ databases">
        <authorList>
            <person name="de Groot N.N."/>
        </authorList>
    </citation>
    <scope>NUCLEOTIDE SEQUENCE [LARGE SCALE GENOMIC DNA]</scope>
    <source>
        <strain evidence="14 15">DSM 20475</strain>
    </source>
</reference>
<keyword evidence="15" id="KW-1185">Reference proteome</keyword>
<evidence type="ECO:0000256" key="3">
    <source>
        <dbReference type="ARBA" id="ARBA00005842"/>
    </source>
</evidence>
<dbReference type="GO" id="GO:0052381">
    <property type="term" value="F:tRNA dimethylallyltransferase activity"/>
    <property type="evidence" value="ECO:0007669"/>
    <property type="project" value="UniProtKB-UniRule"/>
</dbReference>
<comment type="cofactor">
    <cofactor evidence="1 10">
        <name>Mg(2+)</name>
        <dbReference type="ChEBI" id="CHEBI:18420"/>
    </cofactor>
</comment>
<evidence type="ECO:0000256" key="9">
    <source>
        <dbReference type="ARBA" id="ARBA00049563"/>
    </source>
</evidence>
<keyword evidence="7 10" id="KW-0067">ATP-binding</keyword>
<dbReference type="PANTHER" id="PTHR11088:SF60">
    <property type="entry name" value="TRNA DIMETHYLALLYLTRANSFERASE"/>
    <property type="match status" value="1"/>
</dbReference>
<evidence type="ECO:0000256" key="4">
    <source>
        <dbReference type="ARBA" id="ARBA00022679"/>
    </source>
</evidence>
<feature type="binding site" evidence="10">
    <location>
        <begin position="11"/>
        <end position="16"/>
    </location>
    <ligand>
        <name>substrate</name>
    </ligand>
</feature>
<feature type="site" description="Interaction with substrate tRNA" evidence="10">
    <location>
        <position position="121"/>
    </location>
</feature>
<evidence type="ECO:0000256" key="6">
    <source>
        <dbReference type="ARBA" id="ARBA00022741"/>
    </source>
</evidence>
<comment type="subunit">
    <text evidence="10">Monomer.</text>
</comment>
<dbReference type="Pfam" id="PF01715">
    <property type="entry name" value="IPPT"/>
    <property type="match status" value="1"/>
</dbReference>
<comment type="function">
    <text evidence="2 10 12">Catalyzes the transfer of a dimethylallyl group onto the adenine at position 37 in tRNAs that read codons beginning with uridine, leading to the formation of N6-(dimethylallyl)adenosine (i(6)A).</text>
</comment>
<dbReference type="RefSeq" id="WP_091790819.1">
    <property type="nucleotide sequence ID" value="NZ_FNAF01000001.1"/>
</dbReference>
<dbReference type="EC" id="2.5.1.75" evidence="10"/>
<dbReference type="PANTHER" id="PTHR11088">
    <property type="entry name" value="TRNA DIMETHYLALLYLTRANSFERASE"/>
    <property type="match status" value="1"/>
</dbReference>
<dbReference type="InterPro" id="IPR018022">
    <property type="entry name" value="IPT"/>
</dbReference>
<organism evidence="14 15">
    <name type="scientific">Peptococcus niger</name>
    <dbReference type="NCBI Taxonomy" id="2741"/>
    <lineage>
        <taxon>Bacteria</taxon>
        <taxon>Bacillati</taxon>
        <taxon>Bacillota</taxon>
        <taxon>Clostridia</taxon>
        <taxon>Eubacteriales</taxon>
        <taxon>Peptococcaceae</taxon>
        <taxon>Peptococcus</taxon>
    </lineage>
</organism>
<dbReference type="GO" id="GO:0005524">
    <property type="term" value="F:ATP binding"/>
    <property type="evidence" value="ECO:0007669"/>
    <property type="project" value="UniProtKB-UniRule"/>
</dbReference>
<evidence type="ECO:0000256" key="10">
    <source>
        <dbReference type="HAMAP-Rule" id="MF_00185"/>
    </source>
</evidence>
<keyword evidence="5 10" id="KW-0819">tRNA processing</keyword>
<dbReference type="GO" id="GO:0006400">
    <property type="term" value="P:tRNA modification"/>
    <property type="evidence" value="ECO:0007669"/>
    <property type="project" value="TreeGrafter"/>
</dbReference>
<dbReference type="STRING" id="2741.SAMN04489866_101123"/>
<comment type="similarity">
    <text evidence="3 10 13">Belongs to the IPP transferase family.</text>
</comment>
<keyword evidence="8 10" id="KW-0460">Magnesium</keyword>
<comment type="catalytic activity">
    <reaction evidence="9 10 11">
        <text>adenosine(37) in tRNA + dimethylallyl diphosphate = N(6)-dimethylallyladenosine(37) in tRNA + diphosphate</text>
        <dbReference type="Rhea" id="RHEA:26482"/>
        <dbReference type="Rhea" id="RHEA-COMP:10162"/>
        <dbReference type="Rhea" id="RHEA-COMP:10375"/>
        <dbReference type="ChEBI" id="CHEBI:33019"/>
        <dbReference type="ChEBI" id="CHEBI:57623"/>
        <dbReference type="ChEBI" id="CHEBI:74411"/>
        <dbReference type="ChEBI" id="CHEBI:74415"/>
        <dbReference type="EC" id="2.5.1.75"/>
    </reaction>
</comment>
<evidence type="ECO:0000256" key="12">
    <source>
        <dbReference type="RuleBase" id="RU003784"/>
    </source>
</evidence>
<sequence length="307" mass="34891">MQKLLVLVGPTASGKTDLSIRVAQALDAEIISGDSMQIYRGMAISTAQPSIEEMCGIPHYGIAEREPTQAYSAAQFQKAARQHIREIAERHKVPFVVGGTGLYVNGLIYDFQFADTDAHYRSEAENYIKCHGLQAAVDLLQDQASELMVGVEPTDERRVTRALELLYLRQVDTAQHRMTERYAYSPYDLHFFCLTMDRARLYERINARVDQMMAQGLLAEVKAIRALGLPSDTPAMRAIGVKEFIPYFNGDIGLEEAVRTVKKNTRRFAKRQLTWFRRDPNLQWIDLDQVSREEAAQLIVEAYQAER</sequence>
<feature type="site" description="Interaction with substrate tRNA" evidence="10">
    <location>
        <position position="100"/>
    </location>
</feature>
<dbReference type="Proteomes" id="UP000198995">
    <property type="component" value="Unassembled WGS sequence"/>
</dbReference>
<dbReference type="EMBL" id="FNAF01000001">
    <property type="protein sequence ID" value="SDD08174.1"/>
    <property type="molecule type" value="Genomic_DNA"/>
</dbReference>
<comment type="caution">
    <text evidence="10">Lacks conserved residue(s) required for the propagation of feature annotation.</text>
</comment>
<dbReference type="NCBIfam" id="TIGR00174">
    <property type="entry name" value="miaA"/>
    <property type="match status" value="1"/>
</dbReference>
<feature type="region of interest" description="Interaction with substrate tRNA" evidence="10">
    <location>
        <begin position="34"/>
        <end position="37"/>
    </location>
</feature>
<dbReference type="SUPFAM" id="SSF52540">
    <property type="entry name" value="P-loop containing nucleoside triphosphate hydrolases"/>
    <property type="match status" value="2"/>
</dbReference>